<dbReference type="AlphaFoldDB" id="A0A6A4S6E0"/>
<gene>
    <name evidence="2" type="ORF">F2P81_020871</name>
</gene>
<evidence type="ECO:0000313" key="3">
    <source>
        <dbReference type="Proteomes" id="UP000438429"/>
    </source>
</evidence>
<sequence>MTDTALILLPETKARRFARFLTQTEKPPRTWQQGSGDWNSSFCSGSLVFIKPINNTTTKPVKGISLRHSDLDCLSRKHRVSVSQEQSEGTNEEGDASTGSGGTAHV</sequence>
<proteinExistence type="predicted"/>
<name>A0A6A4S6E0_SCOMX</name>
<dbReference type="Proteomes" id="UP000438429">
    <property type="component" value="Unassembled WGS sequence"/>
</dbReference>
<dbReference type="EMBL" id="VEVO01000019">
    <property type="protein sequence ID" value="KAF0026134.1"/>
    <property type="molecule type" value="Genomic_DNA"/>
</dbReference>
<accession>A0A6A4S6E0</accession>
<protein>
    <submittedName>
        <fullName evidence="2">Uncharacterized protein</fullName>
    </submittedName>
</protein>
<evidence type="ECO:0000256" key="1">
    <source>
        <dbReference type="SAM" id="MobiDB-lite"/>
    </source>
</evidence>
<reference evidence="2 3" key="1">
    <citation type="submission" date="2019-06" db="EMBL/GenBank/DDBJ databases">
        <title>Draft genomes of female and male turbot (Scophthalmus maximus).</title>
        <authorList>
            <person name="Xu H."/>
            <person name="Xu X.-W."/>
            <person name="Shao C."/>
            <person name="Chen S."/>
        </authorList>
    </citation>
    <scope>NUCLEOTIDE SEQUENCE [LARGE SCALE GENOMIC DNA]</scope>
    <source>
        <strain evidence="2">Ysfricsl-2016a</strain>
        <tissue evidence="2">Blood</tissue>
    </source>
</reference>
<evidence type="ECO:0000313" key="2">
    <source>
        <dbReference type="EMBL" id="KAF0026134.1"/>
    </source>
</evidence>
<organism evidence="2 3">
    <name type="scientific">Scophthalmus maximus</name>
    <name type="common">Turbot</name>
    <name type="synonym">Psetta maxima</name>
    <dbReference type="NCBI Taxonomy" id="52904"/>
    <lineage>
        <taxon>Eukaryota</taxon>
        <taxon>Metazoa</taxon>
        <taxon>Chordata</taxon>
        <taxon>Craniata</taxon>
        <taxon>Vertebrata</taxon>
        <taxon>Euteleostomi</taxon>
        <taxon>Actinopterygii</taxon>
        <taxon>Neopterygii</taxon>
        <taxon>Teleostei</taxon>
        <taxon>Neoteleostei</taxon>
        <taxon>Acanthomorphata</taxon>
        <taxon>Carangaria</taxon>
        <taxon>Pleuronectiformes</taxon>
        <taxon>Pleuronectoidei</taxon>
        <taxon>Scophthalmidae</taxon>
        <taxon>Scophthalmus</taxon>
    </lineage>
</organism>
<comment type="caution">
    <text evidence="2">The sequence shown here is derived from an EMBL/GenBank/DDBJ whole genome shotgun (WGS) entry which is preliminary data.</text>
</comment>
<feature type="region of interest" description="Disordered" evidence="1">
    <location>
        <begin position="77"/>
        <end position="106"/>
    </location>
</feature>